<comment type="caution">
    <text evidence="3">The sequence shown here is derived from an EMBL/GenBank/DDBJ whole genome shotgun (WGS) entry which is preliminary data.</text>
</comment>
<dbReference type="EMBL" id="MIJD01000476">
    <property type="protein sequence ID" value="OPE45617.1"/>
    <property type="molecule type" value="Genomic_DNA"/>
</dbReference>
<reference evidence="2 4" key="1">
    <citation type="submission" date="2016-09" db="EMBL/GenBank/DDBJ databases">
        <title>genome sequences of unsequenced Mycobacteria.</title>
        <authorList>
            <person name="Greninger A.L."/>
            <person name="Jerome K.R."/>
            <person name="Mcnair B."/>
            <person name="Wallis C."/>
            <person name="Fang F."/>
        </authorList>
    </citation>
    <scope>NUCLEOTIDE SEQUENCE [LARGE SCALE GENOMIC DNA]</scope>
    <source>
        <strain evidence="2 4">BM1</strain>
    </source>
</reference>
<sequence length="134" mass="14303">MSRALAAALGVGTMVVTATPAQAEPPPARQIVYSVTTATPVSADIYFRDVDPPTWADYSHNPYVFSPKVRVDIGPDKPWVLHAALVDPDRWAMVAATSGPSSGEPMFRCELSVDGVLVDTAEGPKGALCAIRHW</sequence>
<dbReference type="RefSeq" id="WP_073859705.1">
    <property type="nucleotide sequence ID" value="NZ_BAAATC010000019.1"/>
</dbReference>
<organism evidence="3 5">
    <name type="scientific">Mycolicibacterium diernhoferi</name>
    <dbReference type="NCBI Taxonomy" id="1801"/>
    <lineage>
        <taxon>Bacteria</taxon>
        <taxon>Bacillati</taxon>
        <taxon>Actinomycetota</taxon>
        <taxon>Actinomycetes</taxon>
        <taxon>Mycobacteriales</taxon>
        <taxon>Mycobacteriaceae</taxon>
        <taxon>Mycolicibacterium</taxon>
    </lineage>
</organism>
<dbReference type="AlphaFoldDB" id="A0A1Q4H3W2"/>
<dbReference type="STRING" id="1801.BRW64_27750"/>
<evidence type="ECO:0000313" key="4">
    <source>
        <dbReference type="Proteomes" id="UP000191039"/>
    </source>
</evidence>
<protein>
    <recommendedName>
        <fullName evidence="6">Secreted protein</fullName>
    </recommendedName>
</protein>
<evidence type="ECO:0008006" key="6">
    <source>
        <dbReference type="Google" id="ProtNLM"/>
    </source>
</evidence>
<reference evidence="3 5" key="2">
    <citation type="submission" date="2017-10" db="EMBL/GenBank/DDBJ databases">
        <title>The new phylogeny of genus Mycobacterium.</title>
        <authorList>
            <person name="Tortoli E."/>
            <person name="Trovato A."/>
            <person name="Cirillo D.M."/>
        </authorList>
    </citation>
    <scope>NUCLEOTIDE SEQUENCE [LARGE SCALE GENOMIC DNA]</scope>
    <source>
        <strain evidence="3 5">IP141170001</strain>
    </source>
</reference>
<keyword evidence="5" id="KW-1185">Reference proteome</keyword>
<evidence type="ECO:0000313" key="5">
    <source>
        <dbReference type="Proteomes" id="UP000220340"/>
    </source>
</evidence>
<dbReference type="InterPro" id="IPR016793">
    <property type="entry name" value="UCP021591"/>
</dbReference>
<gene>
    <name evidence="2" type="ORF">BV510_27765</name>
    <name evidence="3" type="ORF">CRI78_05520</name>
</gene>
<evidence type="ECO:0000256" key="1">
    <source>
        <dbReference type="SAM" id="SignalP"/>
    </source>
</evidence>
<dbReference type="Proteomes" id="UP000220340">
    <property type="component" value="Unassembled WGS sequence"/>
</dbReference>
<keyword evidence="1" id="KW-0732">Signal</keyword>
<feature type="chain" id="PRO_5011898890" description="Secreted protein" evidence="1">
    <location>
        <begin position="24"/>
        <end position="134"/>
    </location>
</feature>
<proteinExistence type="predicted"/>
<dbReference type="EMBL" id="PDCR01000005">
    <property type="protein sequence ID" value="PEG55715.1"/>
    <property type="molecule type" value="Genomic_DNA"/>
</dbReference>
<name>A0A1Q4H3W2_9MYCO</name>
<accession>A0A1Q4H3W2</accession>
<feature type="signal peptide" evidence="1">
    <location>
        <begin position="1"/>
        <end position="23"/>
    </location>
</feature>
<dbReference type="PIRSF" id="PIRSF021591">
    <property type="entry name" value="UCP021591"/>
    <property type="match status" value="1"/>
</dbReference>
<evidence type="ECO:0000313" key="2">
    <source>
        <dbReference type="EMBL" id="OPE45617.1"/>
    </source>
</evidence>
<evidence type="ECO:0000313" key="3">
    <source>
        <dbReference type="EMBL" id="PEG55715.1"/>
    </source>
</evidence>
<dbReference type="Proteomes" id="UP000191039">
    <property type="component" value="Unassembled WGS sequence"/>
</dbReference>
<dbReference type="OrthoDB" id="4637404at2"/>